<evidence type="ECO:0000313" key="6">
    <source>
        <dbReference type="EMBL" id="QUL99080.1"/>
    </source>
</evidence>
<evidence type="ECO:0000259" key="4">
    <source>
        <dbReference type="PROSITE" id="PS51077"/>
    </source>
</evidence>
<dbReference type="SUPFAM" id="SSF55781">
    <property type="entry name" value="GAF domain-like"/>
    <property type="match status" value="1"/>
</dbReference>
<keyword evidence="1" id="KW-0805">Transcription regulation</keyword>
<protein>
    <submittedName>
        <fullName evidence="6">IclR family transcriptional regulator</fullName>
    </submittedName>
</protein>
<reference evidence="6" key="1">
    <citation type="submission" date="2020-10" db="EMBL/GenBank/DDBJ databases">
        <authorList>
            <person name="Kadnikov V."/>
            <person name="Beletsky A.V."/>
            <person name="Mardanov A.V."/>
            <person name="Karnachuk O.V."/>
            <person name="Ravin N.V."/>
        </authorList>
    </citation>
    <scope>NUCLEOTIDE SEQUENCE</scope>
    <source>
        <strain evidence="6">Bu02</strain>
    </source>
</reference>
<organism evidence="6">
    <name type="scientific">Candidatus Fermentithermobacillus carboniphilus</name>
    <dbReference type="NCBI Taxonomy" id="3085328"/>
    <lineage>
        <taxon>Bacteria</taxon>
        <taxon>Bacillati</taxon>
        <taxon>Bacillota</taxon>
        <taxon>Candidatus Fermentithermobacillia</taxon>
        <taxon>Candidatus Fermentithermobacillales</taxon>
        <taxon>Candidatus Fermentithermobacillaceae</taxon>
        <taxon>Candidatus Fermentithermobacillus</taxon>
    </lineage>
</organism>
<evidence type="ECO:0000256" key="2">
    <source>
        <dbReference type="ARBA" id="ARBA00023125"/>
    </source>
</evidence>
<dbReference type="GO" id="GO:0045892">
    <property type="term" value="P:negative regulation of DNA-templated transcription"/>
    <property type="evidence" value="ECO:0007669"/>
    <property type="project" value="TreeGrafter"/>
</dbReference>
<reference evidence="6" key="2">
    <citation type="journal article" date="2023" name="Biology">
        <title>Prokaryotic Life Associated with Coal-Fire Gas Vents Revealed by Metagenomics.</title>
        <authorList>
            <person name="Kadnikov V.V."/>
            <person name="Mardanov A.V."/>
            <person name="Beletsky A.V."/>
            <person name="Karnachuk O.V."/>
            <person name="Ravin N.V."/>
        </authorList>
    </citation>
    <scope>NUCLEOTIDE SEQUENCE</scope>
    <source>
        <strain evidence="6">Bu02</strain>
    </source>
</reference>
<proteinExistence type="predicted"/>
<dbReference type="Gene3D" id="3.30.450.40">
    <property type="match status" value="1"/>
</dbReference>
<evidence type="ECO:0000256" key="3">
    <source>
        <dbReference type="ARBA" id="ARBA00023163"/>
    </source>
</evidence>
<name>A0AAT9LD25_9FIRM</name>
<keyword evidence="2" id="KW-0238">DNA-binding</keyword>
<dbReference type="InterPro" id="IPR036390">
    <property type="entry name" value="WH_DNA-bd_sf"/>
</dbReference>
<dbReference type="PROSITE" id="PS51078">
    <property type="entry name" value="ICLR_ED"/>
    <property type="match status" value="1"/>
</dbReference>
<dbReference type="AlphaFoldDB" id="A0AAT9LD25"/>
<dbReference type="SMART" id="SM00346">
    <property type="entry name" value="HTH_ICLR"/>
    <property type="match status" value="1"/>
</dbReference>
<dbReference type="Gene3D" id="1.10.10.10">
    <property type="entry name" value="Winged helix-like DNA-binding domain superfamily/Winged helix DNA-binding domain"/>
    <property type="match status" value="1"/>
</dbReference>
<evidence type="ECO:0000259" key="5">
    <source>
        <dbReference type="PROSITE" id="PS51078"/>
    </source>
</evidence>
<keyword evidence="3" id="KW-0804">Transcription</keyword>
<dbReference type="Pfam" id="PF09339">
    <property type="entry name" value="HTH_IclR"/>
    <property type="match status" value="1"/>
</dbReference>
<dbReference type="PANTHER" id="PTHR30136">
    <property type="entry name" value="HELIX-TURN-HELIX TRANSCRIPTIONAL REGULATOR, ICLR FAMILY"/>
    <property type="match status" value="1"/>
</dbReference>
<dbReference type="KEGG" id="fcz:IMF26_03150"/>
<dbReference type="InterPro" id="IPR005471">
    <property type="entry name" value="Tscrpt_reg_IclR_N"/>
</dbReference>
<dbReference type="EMBL" id="CP062796">
    <property type="protein sequence ID" value="QUL99080.1"/>
    <property type="molecule type" value="Genomic_DNA"/>
</dbReference>
<feature type="domain" description="HTH iclR-type" evidence="4">
    <location>
        <begin position="3"/>
        <end position="63"/>
    </location>
</feature>
<dbReference type="InterPro" id="IPR014757">
    <property type="entry name" value="Tscrpt_reg_IclR_C"/>
</dbReference>
<dbReference type="SUPFAM" id="SSF46785">
    <property type="entry name" value="Winged helix' DNA-binding domain"/>
    <property type="match status" value="1"/>
</dbReference>
<dbReference type="GO" id="GO:0003677">
    <property type="term" value="F:DNA binding"/>
    <property type="evidence" value="ECO:0007669"/>
    <property type="project" value="UniProtKB-KW"/>
</dbReference>
<dbReference type="InterPro" id="IPR036388">
    <property type="entry name" value="WH-like_DNA-bd_sf"/>
</dbReference>
<feature type="domain" description="IclR-ED" evidence="5">
    <location>
        <begin position="64"/>
        <end position="247"/>
    </location>
</feature>
<dbReference type="PROSITE" id="PS51077">
    <property type="entry name" value="HTH_ICLR"/>
    <property type="match status" value="1"/>
</dbReference>
<accession>A0AAT9LD25</accession>
<sequence length="264" mass="28539">MTIHSVRKAVDILLVVAEAERPLSLTEISSKVGLPVSTTKRLLDTLTETLLLKRDGKLYGLGLKAFEIGKKAERNMGLVKLSMPYLERLRDETGESANLAVLDATDVVYIACAESSRMMRTFTVPGARVPAHCTGVGKVLLSGLPDDVIRERYRGVCLERFTAKTVADVEALLEQVTRVRISGYALDEGEREEGVVCVAAPVRDYSGYIVAAVSISGPAFRLTRKRIDAVRAKIKACCTEISSRLGWNGVAGGIGGAGLENESR</sequence>
<dbReference type="InterPro" id="IPR029016">
    <property type="entry name" value="GAF-like_dom_sf"/>
</dbReference>
<evidence type="ECO:0000256" key="1">
    <source>
        <dbReference type="ARBA" id="ARBA00023015"/>
    </source>
</evidence>
<gene>
    <name evidence="6" type="ORF">IMF26_03150</name>
</gene>
<dbReference type="GO" id="GO:0003700">
    <property type="term" value="F:DNA-binding transcription factor activity"/>
    <property type="evidence" value="ECO:0007669"/>
    <property type="project" value="TreeGrafter"/>
</dbReference>
<dbReference type="Pfam" id="PF01614">
    <property type="entry name" value="IclR_C"/>
    <property type="match status" value="1"/>
</dbReference>
<dbReference type="PANTHER" id="PTHR30136:SF24">
    <property type="entry name" value="HTH-TYPE TRANSCRIPTIONAL REPRESSOR ALLR"/>
    <property type="match status" value="1"/>
</dbReference>
<dbReference type="InterPro" id="IPR050707">
    <property type="entry name" value="HTH_MetabolicPath_Reg"/>
</dbReference>